<dbReference type="AlphaFoldDB" id="A0A3N7HRJ2"/>
<dbReference type="Pfam" id="PF14542">
    <property type="entry name" value="Acetyltransf_CG"/>
    <property type="match status" value="1"/>
</dbReference>
<dbReference type="PANTHER" id="PTHR31435:SF9">
    <property type="entry name" value="PROTEIN NATD1"/>
    <property type="match status" value="1"/>
</dbReference>
<evidence type="ECO:0000313" key="2">
    <source>
        <dbReference type="EMBL" id="RQP24814.1"/>
    </source>
</evidence>
<organism evidence="2 3">
    <name type="scientific">Piscinibacter terrae</name>
    <dbReference type="NCBI Taxonomy" id="2496871"/>
    <lineage>
        <taxon>Bacteria</taxon>
        <taxon>Pseudomonadati</taxon>
        <taxon>Pseudomonadota</taxon>
        <taxon>Betaproteobacteria</taxon>
        <taxon>Burkholderiales</taxon>
        <taxon>Sphaerotilaceae</taxon>
        <taxon>Piscinibacter</taxon>
    </lineage>
</organism>
<dbReference type="PROSITE" id="PS51729">
    <property type="entry name" value="GNAT_YJDJ"/>
    <property type="match status" value="1"/>
</dbReference>
<proteinExistence type="predicted"/>
<feature type="domain" description="N-acetyltransferase" evidence="1">
    <location>
        <begin position="6"/>
        <end position="91"/>
    </location>
</feature>
<name>A0A3N7HRJ2_9BURK</name>
<dbReference type="InterPro" id="IPR016181">
    <property type="entry name" value="Acyl_CoA_acyltransferase"/>
</dbReference>
<dbReference type="GO" id="GO:0016740">
    <property type="term" value="F:transferase activity"/>
    <property type="evidence" value="ECO:0007669"/>
    <property type="project" value="UniProtKB-KW"/>
</dbReference>
<reference evidence="2 3" key="1">
    <citation type="submission" date="2018-08" db="EMBL/GenBank/DDBJ databases">
        <authorList>
            <person name="Khan S.A."/>
            <person name="Jeon C.O."/>
            <person name="Chun B.H."/>
            <person name="Jeong S.E."/>
        </authorList>
    </citation>
    <scope>NUCLEOTIDE SEQUENCE [LARGE SCALE GENOMIC DNA]</scope>
    <source>
        <strain evidence="2 3">S-16</strain>
    </source>
</reference>
<protein>
    <submittedName>
        <fullName evidence="2">N-acetyltransferase</fullName>
    </submittedName>
</protein>
<dbReference type="Gene3D" id="3.40.630.30">
    <property type="match status" value="1"/>
</dbReference>
<dbReference type="EMBL" id="QUSW01000002">
    <property type="protein sequence ID" value="RQP24814.1"/>
    <property type="molecule type" value="Genomic_DNA"/>
</dbReference>
<evidence type="ECO:0000313" key="3">
    <source>
        <dbReference type="Proteomes" id="UP000267464"/>
    </source>
</evidence>
<gene>
    <name evidence="2" type="ORF">DZC73_08005</name>
</gene>
<dbReference type="OrthoDB" id="9813275at2"/>
<keyword evidence="3" id="KW-1185">Reference proteome</keyword>
<evidence type="ECO:0000259" key="1">
    <source>
        <dbReference type="PROSITE" id="PS51729"/>
    </source>
</evidence>
<dbReference type="InterPro" id="IPR031165">
    <property type="entry name" value="GNAT_YJDJ"/>
</dbReference>
<accession>A0A3N7HRJ2</accession>
<dbReference type="CDD" id="cd04301">
    <property type="entry name" value="NAT_SF"/>
    <property type="match status" value="1"/>
</dbReference>
<sequence length="91" mass="10430">MAHIIKHDTERSRFETTVDGQLCVADYRLVDKVMVMTHTFVPPPLEGRGIAAEMVEAAMDYARKNDLKVDPRCSYVAVYMRRHPETKALHV</sequence>
<dbReference type="SUPFAM" id="SSF55729">
    <property type="entry name" value="Acyl-CoA N-acyltransferases (Nat)"/>
    <property type="match status" value="1"/>
</dbReference>
<dbReference type="Proteomes" id="UP000267464">
    <property type="component" value="Unassembled WGS sequence"/>
</dbReference>
<reference evidence="2 3" key="2">
    <citation type="submission" date="2018-12" db="EMBL/GenBank/DDBJ databases">
        <title>Rhizobacter gummiphilus sp. nov., a rubber-degrading bacterium isolated from the soil of a botanical garden in Japan.</title>
        <authorList>
            <person name="Shunsuke S.S."/>
        </authorList>
    </citation>
    <scope>NUCLEOTIDE SEQUENCE [LARGE SCALE GENOMIC DNA]</scope>
    <source>
        <strain evidence="2 3">S-16</strain>
    </source>
</reference>
<keyword evidence="2" id="KW-0808">Transferase</keyword>
<dbReference type="PANTHER" id="PTHR31435">
    <property type="entry name" value="PROTEIN NATD1"/>
    <property type="match status" value="1"/>
</dbReference>
<comment type="caution">
    <text evidence="2">The sequence shown here is derived from an EMBL/GenBank/DDBJ whole genome shotgun (WGS) entry which is preliminary data.</text>
</comment>
<dbReference type="RefSeq" id="WP_124539717.1">
    <property type="nucleotide sequence ID" value="NZ_QUSW01000002.1"/>
</dbReference>
<dbReference type="InterPro" id="IPR045057">
    <property type="entry name" value="Gcn5-rel_NAT"/>
</dbReference>